<dbReference type="PROSITE" id="PS50818">
    <property type="entry name" value="INTEIN_C_TER"/>
    <property type="match status" value="1"/>
</dbReference>
<dbReference type="AlphaFoldDB" id="A0A956LW31"/>
<comment type="caution">
    <text evidence="3">The sequence shown here is derived from an EMBL/GenBank/DDBJ whole genome shotgun (WGS) entry which is preliminary data.</text>
</comment>
<dbReference type="Pfam" id="PF07591">
    <property type="entry name" value="PT-HINT"/>
    <property type="match status" value="1"/>
</dbReference>
<dbReference type="Proteomes" id="UP000697710">
    <property type="component" value="Unassembled WGS sequence"/>
</dbReference>
<feature type="chain" id="PRO_5038120435" evidence="1">
    <location>
        <begin position="28"/>
        <end position="212"/>
    </location>
</feature>
<dbReference type="InterPro" id="IPR003587">
    <property type="entry name" value="Hint_dom_N"/>
</dbReference>
<name>A0A956LW31_UNCEI</name>
<feature type="domain" description="Hint" evidence="2">
    <location>
        <begin position="76"/>
        <end position="165"/>
    </location>
</feature>
<sequence length="212" mass="22375">MVARSSQVYPVLALFFMAAFIALPQRASSQGLCVFCQLDDPGPPARWSCTVAQASGYQFCQTNSYTCVASGSCTSGGCLLAGTQVATPSGNVSIEDLVVGDEVLVSSLGGTATTGMVRRTYCTLASGYYLINGELGTTSSHPFRVGGKWVPAEALRTGQQVVGRAGVTTIESIEWVPRGARVYNIEVDEAHTFYVDGLLVHNKTLPLNPGNP</sequence>
<dbReference type="InterPro" id="IPR030934">
    <property type="entry name" value="Intein_C"/>
</dbReference>
<evidence type="ECO:0000313" key="3">
    <source>
        <dbReference type="EMBL" id="MCA9726438.1"/>
    </source>
</evidence>
<gene>
    <name evidence="3" type="ORF">KC729_02070</name>
</gene>
<dbReference type="SMART" id="SM00306">
    <property type="entry name" value="HintN"/>
    <property type="match status" value="1"/>
</dbReference>
<evidence type="ECO:0000259" key="2">
    <source>
        <dbReference type="SMART" id="SM00306"/>
    </source>
</evidence>
<feature type="signal peptide" evidence="1">
    <location>
        <begin position="1"/>
        <end position="27"/>
    </location>
</feature>
<evidence type="ECO:0000256" key="1">
    <source>
        <dbReference type="SAM" id="SignalP"/>
    </source>
</evidence>
<dbReference type="CDD" id="cd00081">
    <property type="entry name" value="Hint"/>
    <property type="match status" value="1"/>
</dbReference>
<reference evidence="3" key="2">
    <citation type="journal article" date="2021" name="Microbiome">
        <title>Successional dynamics and alternative stable states in a saline activated sludge microbial community over 9 years.</title>
        <authorList>
            <person name="Wang Y."/>
            <person name="Ye J."/>
            <person name="Ju F."/>
            <person name="Liu L."/>
            <person name="Boyd J.A."/>
            <person name="Deng Y."/>
            <person name="Parks D.H."/>
            <person name="Jiang X."/>
            <person name="Yin X."/>
            <person name="Woodcroft B.J."/>
            <person name="Tyson G.W."/>
            <person name="Hugenholtz P."/>
            <person name="Polz M.F."/>
            <person name="Zhang T."/>
        </authorList>
    </citation>
    <scope>NUCLEOTIDE SEQUENCE</scope>
    <source>
        <strain evidence="3">HKST-UBA01</strain>
    </source>
</reference>
<dbReference type="EMBL" id="JAGQHR010000030">
    <property type="protein sequence ID" value="MCA9726438.1"/>
    <property type="molecule type" value="Genomic_DNA"/>
</dbReference>
<dbReference type="NCBIfam" id="TIGR01443">
    <property type="entry name" value="intein_Cterm"/>
    <property type="match status" value="1"/>
</dbReference>
<dbReference type="InterPro" id="IPR036844">
    <property type="entry name" value="Hint_dom_sf"/>
</dbReference>
<dbReference type="SUPFAM" id="SSF51294">
    <property type="entry name" value="Hedgehog/intein (Hint) domain"/>
    <property type="match status" value="1"/>
</dbReference>
<evidence type="ECO:0000313" key="4">
    <source>
        <dbReference type="Proteomes" id="UP000697710"/>
    </source>
</evidence>
<protein>
    <submittedName>
        <fullName evidence="3">Hint domain-containing protein</fullName>
    </submittedName>
</protein>
<organism evidence="3 4">
    <name type="scientific">Eiseniibacteriota bacterium</name>
    <dbReference type="NCBI Taxonomy" id="2212470"/>
    <lineage>
        <taxon>Bacteria</taxon>
        <taxon>Candidatus Eiseniibacteriota</taxon>
    </lineage>
</organism>
<dbReference type="Gene3D" id="2.170.16.10">
    <property type="entry name" value="Hedgehog/Intein (Hint) domain"/>
    <property type="match status" value="1"/>
</dbReference>
<reference evidence="3" key="1">
    <citation type="submission" date="2020-04" db="EMBL/GenBank/DDBJ databases">
        <authorList>
            <person name="Zhang T."/>
        </authorList>
    </citation>
    <scope>NUCLEOTIDE SEQUENCE</scope>
    <source>
        <strain evidence="3">HKST-UBA01</strain>
    </source>
</reference>
<proteinExistence type="predicted"/>
<keyword evidence="1" id="KW-0732">Signal</keyword>
<accession>A0A956LW31</accession>